<evidence type="ECO:0000313" key="1">
    <source>
        <dbReference type="EMBL" id="KAI8571935.1"/>
    </source>
</evidence>
<gene>
    <name evidence="1" type="ORF">RHMOL_Rhmol01G0159400</name>
</gene>
<evidence type="ECO:0000313" key="2">
    <source>
        <dbReference type="Proteomes" id="UP001062846"/>
    </source>
</evidence>
<dbReference type="EMBL" id="CM046388">
    <property type="protein sequence ID" value="KAI8571935.1"/>
    <property type="molecule type" value="Genomic_DNA"/>
</dbReference>
<name>A0ACC0Q2H7_RHOML</name>
<dbReference type="Proteomes" id="UP001062846">
    <property type="component" value="Chromosome 1"/>
</dbReference>
<keyword evidence="2" id="KW-1185">Reference proteome</keyword>
<proteinExistence type="predicted"/>
<protein>
    <submittedName>
        <fullName evidence="1">Uncharacterized protein</fullName>
    </submittedName>
</protein>
<reference evidence="1" key="1">
    <citation type="submission" date="2022-02" db="EMBL/GenBank/DDBJ databases">
        <title>Plant Genome Project.</title>
        <authorList>
            <person name="Zhang R.-G."/>
        </authorList>
    </citation>
    <scope>NUCLEOTIDE SEQUENCE</scope>
    <source>
        <strain evidence="1">AT1</strain>
    </source>
</reference>
<organism evidence="1 2">
    <name type="scientific">Rhododendron molle</name>
    <name type="common">Chinese azalea</name>
    <name type="synonym">Azalea mollis</name>
    <dbReference type="NCBI Taxonomy" id="49168"/>
    <lineage>
        <taxon>Eukaryota</taxon>
        <taxon>Viridiplantae</taxon>
        <taxon>Streptophyta</taxon>
        <taxon>Embryophyta</taxon>
        <taxon>Tracheophyta</taxon>
        <taxon>Spermatophyta</taxon>
        <taxon>Magnoliopsida</taxon>
        <taxon>eudicotyledons</taxon>
        <taxon>Gunneridae</taxon>
        <taxon>Pentapetalae</taxon>
        <taxon>asterids</taxon>
        <taxon>Ericales</taxon>
        <taxon>Ericaceae</taxon>
        <taxon>Ericoideae</taxon>
        <taxon>Rhodoreae</taxon>
        <taxon>Rhododendron</taxon>
    </lineage>
</organism>
<sequence length="103" mass="11349">MMDEFKMLLINLKLGTFSALLESAYNICHVVKPVRKDAWKGKAASATVAIADASRAQQAAGGRKRRERDLAPTPDYPCSMDEVRALVNAWVADGELELPLVEF</sequence>
<accession>A0ACC0Q2H7</accession>
<comment type="caution">
    <text evidence="1">The sequence shown here is derived from an EMBL/GenBank/DDBJ whole genome shotgun (WGS) entry which is preliminary data.</text>
</comment>